<dbReference type="STRING" id="1492898.SY85_03155"/>
<dbReference type="AlphaFoldDB" id="A0A172TRD9"/>
<evidence type="ECO:0000256" key="1">
    <source>
        <dbReference type="ARBA" id="ARBA00023015"/>
    </source>
</evidence>
<keyword evidence="3" id="KW-0804">Transcription</keyword>
<evidence type="ECO:0000256" key="3">
    <source>
        <dbReference type="ARBA" id="ARBA00023163"/>
    </source>
</evidence>
<dbReference type="InterPro" id="IPR028082">
    <property type="entry name" value="Peripla_BP_I"/>
</dbReference>
<dbReference type="Gene3D" id="1.10.260.40">
    <property type="entry name" value="lambda repressor-like DNA-binding domains"/>
    <property type="match status" value="1"/>
</dbReference>
<evidence type="ECO:0000313" key="5">
    <source>
        <dbReference type="EMBL" id="ANE49649.1"/>
    </source>
</evidence>
<name>A0A172TRD9_9BACT</name>
<dbReference type="Pfam" id="PF13377">
    <property type="entry name" value="Peripla_BP_3"/>
    <property type="match status" value="1"/>
</dbReference>
<dbReference type="GO" id="GO:0003700">
    <property type="term" value="F:DNA-binding transcription factor activity"/>
    <property type="evidence" value="ECO:0007669"/>
    <property type="project" value="TreeGrafter"/>
</dbReference>
<dbReference type="OrthoDB" id="667031at2"/>
<dbReference type="CDD" id="cd01392">
    <property type="entry name" value="HTH_LacI"/>
    <property type="match status" value="1"/>
</dbReference>
<keyword evidence="1" id="KW-0805">Transcription regulation</keyword>
<feature type="domain" description="HTH lacI-type" evidence="4">
    <location>
        <begin position="4"/>
        <end position="58"/>
    </location>
</feature>
<dbReference type="RefSeq" id="WP_066401774.1">
    <property type="nucleotide sequence ID" value="NZ_CP011390.1"/>
</dbReference>
<dbReference type="SUPFAM" id="SSF47413">
    <property type="entry name" value="lambda repressor-like DNA-binding domains"/>
    <property type="match status" value="1"/>
</dbReference>
<evidence type="ECO:0000313" key="6">
    <source>
        <dbReference type="Proteomes" id="UP000077177"/>
    </source>
</evidence>
<dbReference type="InterPro" id="IPR010982">
    <property type="entry name" value="Lambda_DNA-bd_dom_sf"/>
</dbReference>
<evidence type="ECO:0000259" key="4">
    <source>
        <dbReference type="PROSITE" id="PS50932"/>
    </source>
</evidence>
<reference evidence="5 6" key="2">
    <citation type="journal article" date="2016" name="Int. J. Syst. Evol. Microbiol.">
        <title>Flavisolibacter tropicus sp. nov., isolated from tropical soil.</title>
        <authorList>
            <person name="Lee J.J."/>
            <person name="Kang M.S."/>
            <person name="Kim G.S."/>
            <person name="Lee C.S."/>
            <person name="Lim S."/>
            <person name="Lee J."/>
            <person name="Roh S.H."/>
            <person name="Kang H."/>
            <person name="Ha J.M."/>
            <person name="Bae S."/>
            <person name="Jung H.Y."/>
            <person name="Kim M.K."/>
        </authorList>
    </citation>
    <scope>NUCLEOTIDE SEQUENCE [LARGE SCALE GENOMIC DNA]</scope>
    <source>
        <strain evidence="5 6">LCS9</strain>
    </source>
</reference>
<dbReference type="PANTHER" id="PTHR30146">
    <property type="entry name" value="LACI-RELATED TRANSCRIPTIONAL REPRESSOR"/>
    <property type="match status" value="1"/>
</dbReference>
<dbReference type="SMART" id="SM00354">
    <property type="entry name" value="HTH_LACI"/>
    <property type="match status" value="1"/>
</dbReference>
<dbReference type="PROSITE" id="PS50932">
    <property type="entry name" value="HTH_LACI_2"/>
    <property type="match status" value="1"/>
</dbReference>
<dbReference type="Proteomes" id="UP000077177">
    <property type="component" value="Chromosome"/>
</dbReference>
<reference evidence="6" key="1">
    <citation type="submission" date="2015-01" db="EMBL/GenBank/DDBJ databases">
        <title>Flavisolibacter sp./LCS9/ whole genome sequencing.</title>
        <authorList>
            <person name="Kim M.K."/>
            <person name="Srinivasan S."/>
            <person name="Lee J.-J."/>
        </authorList>
    </citation>
    <scope>NUCLEOTIDE SEQUENCE [LARGE SCALE GENOMIC DNA]</scope>
    <source>
        <strain evidence="6">LCS9</strain>
    </source>
</reference>
<organism evidence="5 6">
    <name type="scientific">Flavisolibacter tropicus</name>
    <dbReference type="NCBI Taxonomy" id="1492898"/>
    <lineage>
        <taxon>Bacteria</taxon>
        <taxon>Pseudomonadati</taxon>
        <taxon>Bacteroidota</taxon>
        <taxon>Chitinophagia</taxon>
        <taxon>Chitinophagales</taxon>
        <taxon>Chitinophagaceae</taxon>
        <taxon>Flavisolibacter</taxon>
    </lineage>
</organism>
<dbReference type="KEGG" id="fla:SY85_03155"/>
<protein>
    <submittedName>
        <fullName evidence="5">LacI family transcriptional regulator</fullName>
    </submittedName>
</protein>
<dbReference type="InterPro" id="IPR046335">
    <property type="entry name" value="LacI/GalR-like_sensor"/>
</dbReference>
<dbReference type="CDD" id="cd06267">
    <property type="entry name" value="PBP1_LacI_sugar_binding-like"/>
    <property type="match status" value="1"/>
</dbReference>
<accession>A0A172TRD9</accession>
<keyword evidence="6" id="KW-1185">Reference proteome</keyword>
<dbReference type="GO" id="GO:0000976">
    <property type="term" value="F:transcription cis-regulatory region binding"/>
    <property type="evidence" value="ECO:0007669"/>
    <property type="project" value="TreeGrafter"/>
</dbReference>
<dbReference type="PATRIC" id="fig|1492898.3.peg.691"/>
<dbReference type="SUPFAM" id="SSF53822">
    <property type="entry name" value="Periplasmic binding protein-like I"/>
    <property type="match status" value="1"/>
</dbReference>
<dbReference type="InterPro" id="IPR000843">
    <property type="entry name" value="HTH_LacI"/>
</dbReference>
<dbReference type="PANTHER" id="PTHR30146:SF109">
    <property type="entry name" value="HTH-TYPE TRANSCRIPTIONAL REGULATOR GALS"/>
    <property type="match status" value="1"/>
</dbReference>
<evidence type="ECO:0000256" key="2">
    <source>
        <dbReference type="ARBA" id="ARBA00023125"/>
    </source>
</evidence>
<keyword evidence="2" id="KW-0238">DNA-binding</keyword>
<dbReference type="Pfam" id="PF00356">
    <property type="entry name" value="LacI"/>
    <property type="match status" value="1"/>
</dbReference>
<dbReference type="EMBL" id="CP011390">
    <property type="protein sequence ID" value="ANE49649.1"/>
    <property type="molecule type" value="Genomic_DNA"/>
</dbReference>
<sequence length="334" mass="37352">MSTVNLKQLAKELNLSVSTVSKAFKNSYDISEATRERILTRAKQLNYQPNPYAAGLRTQRSQTIAVVIPEIANNFFVQAINGIETVAQGMGYHVMIYLTHEDQSKEQAFLQHLQNGRVDAILLSLSSGKDHAQQLKELQKRDIPIVLFDRIDTQVDAIKIQTDNIESSYKATTHLIEAGCKKIAHLTLSEKLAISNDRLEGYKRALKDAGLKFKKELVVDCSLTKNNEDQIVQLLQKLRPDGLFSGFEKLALQTYQVCEKLNVNIPNDLKLISFSNLPIAELLNPGLSVVVQPAFEIGKVAAEMIFELLKIKGSNRIKTITIPSHLIKRKSTGN</sequence>
<proteinExistence type="predicted"/>
<dbReference type="Gene3D" id="3.40.50.2300">
    <property type="match status" value="2"/>
</dbReference>
<gene>
    <name evidence="5" type="ORF">SY85_03155</name>
</gene>